<keyword evidence="4 7" id="KW-0460">Magnesium</keyword>
<dbReference type="SUPFAM" id="SSF56784">
    <property type="entry name" value="HAD-like"/>
    <property type="match status" value="1"/>
</dbReference>
<dbReference type="Pfam" id="PF06888">
    <property type="entry name" value="Put_Phosphatase"/>
    <property type="match status" value="1"/>
</dbReference>
<reference evidence="8" key="1">
    <citation type="journal article" date="2017" name="Gigascience">
        <title>The genome draft of coconut (Cocos nucifera).</title>
        <authorList>
            <person name="Xiao Y."/>
            <person name="Xu P."/>
            <person name="Fan H."/>
            <person name="Baudouin L."/>
            <person name="Xia W."/>
            <person name="Bocs S."/>
            <person name="Xu J."/>
            <person name="Li Q."/>
            <person name="Guo A."/>
            <person name="Zhou L."/>
            <person name="Li J."/>
            <person name="Wu Y."/>
            <person name="Ma Z."/>
            <person name="Armero A."/>
            <person name="Issali A.E."/>
            <person name="Liu N."/>
            <person name="Peng M."/>
            <person name="Yang Y."/>
        </authorList>
    </citation>
    <scope>NUCLEOTIDE SEQUENCE</scope>
    <source>
        <tissue evidence="8">Spear leaf of Hainan Tall coconut</tissue>
    </source>
</reference>
<accession>A0A8K0NBV3</accession>
<evidence type="ECO:0000313" key="8">
    <source>
        <dbReference type="EMBL" id="KAG1367854.1"/>
    </source>
</evidence>
<dbReference type="AlphaFoldDB" id="A0A8K0NBV3"/>
<organism evidence="8 9">
    <name type="scientific">Cocos nucifera</name>
    <name type="common">Coconut palm</name>
    <dbReference type="NCBI Taxonomy" id="13894"/>
    <lineage>
        <taxon>Eukaryota</taxon>
        <taxon>Viridiplantae</taxon>
        <taxon>Streptophyta</taxon>
        <taxon>Embryophyta</taxon>
        <taxon>Tracheophyta</taxon>
        <taxon>Spermatophyta</taxon>
        <taxon>Magnoliopsida</taxon>
        <taxon>Liliopsida</taxon>
        <taxon>Arecaceae</taxon>
        <taxon>Arecoideae</taxon>
        <taxon>Cocoseae</taxon>
        <taxon>Attaleinae</taxon>
        <taxon>Cocos</taxon>
    </lineage>
</organism>
<evidence type="ECO:0000256" key="4">
    <source>
        <dbReference type="ARBA" id="ARBA00022842"/>
    </source>
</evidence>
<dbReference type="NCBIfam" id="TIGR01489">
    <property type="entry name" value="DKMTPPase-SF"/>
    <property type="match status" value="1"/>
</dbReference>
<dbReference type="InterPro" id="IPR016965">
    <property type="entry name" value="Pase_PHOSPHO-typ"/>
</dbReference>
<keyword evidence="2 7" id="KW-0479">Metal-binding</keyword>
<dbReference type="PANTHER" id="PTHR20889">
    <property type="entry name" value="PHOSPHATASE, ORPHAN 1, 2"/>
    <property type="match status" value="1"/>
</dbReference>
<comment type="caution">
    <text evidence="8">The sequence shown here is derived from an EMBL/GenBank/DDBJ whole genome shotgun (WGS) entry which is preliminary data.</text>
</comment>
<feature type="binding site" evidence="7">
    <location>
        <position position="178"/>
    </location>
    <ligand>
        <name>Mg(2+)</name>
        <dbReference type="ChEBI" id="CHEBI:18420"/>
    </ligand>
</feature>
<evidence type="ECO:0000313" key="9">
    <source>
        <dbReference type="Proteomes" id="UP000797356"/>
    </source>
</evidence>
<evidence type="ECO:0000256" key="3">
    <source>
        <dbReference type="ARBA" id="ARBA00022801"/>
    </source>
</evidence>
<feature type="binding site" evidence="6">
    <location>
        <position position="95"/>
    </location>
    <ligand>
        <name>substrate</name>
    </ligand>
</feature>
<dbReference type="PIRSF" id="PIRSF031051">
    <property type="entry name" value="PyrdxlP_Pase_PHOSPHO2"/>
    <property type="match status" value="1"/>
</dbReference>
<evidence type="ECO:0000256" key="7">
    <source>
        <dbReference type="PIRSR" id="PIRSR031051-3"/>
    </source>
</evidence>
<dbReference type="OrthoDB" id="10267182at2759"/>
<protein>
    <submittedName>
        <fullName evidence="8">Inorganic pyrophosphatase 2</fullName>
    </submittedName>
</protein>
<feature type="active site" description="Nucleophile" evidence="5">
    <location>
        <position position="9"/>
    </location>
</feature>
<sequence length="275" mass="31411">MAGIIVVFDFDKTIIDCDSDNWVVDELGATELFQCLLPTMPWNSLMDRMMRELHSQGKTIEEIADCLKRVPLDPHVIAAIKSAFARGCELRVVSDANLFFIETILKHHGLLEYFSEINTNPSYVDEEGRLRIFPHHDFTTSFHGCSLCPPNMCKGKIIERIQAQASVEGKKRFIYLGDGKGDYCPSLRLSEEDYVMPRKNYPLWQLICDNPQQLKPEVHEWSNGEELEGILLQLIDRSITIDRKNAAQVFSVDCKFETIPMSPKESLPLALRVPH</sequence>
<keyword evidence="3" id="KW-0378">Hydrolase</keyword>
<dbReference type="PANTHER" id="PTHR20889:SF12">
    <property type="entry name" value="LP01149P"/>
    <property type="match status" value="1"/>
</dbReference>
<name>A0A8K0NBV3_COCNU</name>
<feature type="binding site" evidence="6">
    <location>
        <position position="20"/>
    </location>
    <ligand>
        <name>substrate</name>
    </ligand>
</feature>
<comment type="cofactor">
    <cofactor evidence="1 7">
        <name>Mg(2+)</name>
        <dbReference type="ChEBI" id="CHEBI:18420"/>
    </cofactor>
</comment>
<dbReference type="Gene3D" id="3.40.50.1000">
    <property type="entry name" value="HAD superfamily/HAD-like"/>
    <property type="match status" value="1"/>
</dbReference>
<dbReference type="NCBIfam" id="TIGR01488">
    <property type="entry name" value="HAD-SF-IB"/>
    <property type="match status" value="1"/>
</dbReference>
<dbReference type="EMBL" id="CM017885">
    <property type="protein sequence ID" value="KAG1367854.1"/>
    <property type="molecule type" value="Genomic_DNA"/>
</dbReference>
<evidence type="ECO:0000256" key="6">
    <source>
        <dbReference type="PIRSR" id="PIRSR031051-2"/>
    </source>
</evidence>
<dbReference type="GO" id="GO:0016791">
    <property type="term" value="F:phosphatase activity"/>
    <property type="evidence" value="ECO:0007669"/>
    <property type="project" value="InterPro"/>
</dbReference>
<evidence type="ECO:0000256" key="5">
    <source>
        <dbReference type="PIRSR" id="PIRSR031051-1"/>
    </source>
</evidence>
<feature type="binding site" evidence="7">
    <location>
        <position position="9"/>
    </location>
    <ligand>
        <name>Mg(2+)</name>
        <dbReference type="ChEBI" id="CHEBI:18420"/>
    </ligand>
</feature>
<dbReference type="GO" id="GO:0046872">
    <property type="term" value="F:metal ion binding"/>
    <property type="evidence" value="ECO:0007669"/>
    <property type="project" value="UniProtKB-KW"/>
</dbReference>
<gene>
    <name evidence="8" type="ORF">COCNU_14G003220</name>
</gene>
<evidence type="ECO:0000256" key="1">
    <source>
        <dbReference type="ARBA" id="ARBA00001946"/>
    </source>
</evidence>
<dbReference type="Proteomes" id="UP000797356">
    <property type="component" value="Chromosome 14"/>
</dbReference>
<keyword evidence="9" id="KW-1185">Reference proteome</keyword>
<dbReference type="InterPro" id="IPR036412">
    <property type="entry name" value="HAD-like_sf"/>
</dbReference>
<dbReference type="InterPro" id="IPR006384">
    <property type="entry name" value="HAD_hydro_PyrdxlP_Pase-like"/>
</dbReference>
<proteinExistence type="predicted"/>
<dbReference type="InterPro" id="IPR023214">
    <property type="entry name" value="HAD_sf"/>
</dbReference>
<reference evidence="8" key="2">
    <citation type="submission" date="2019-07" db="EMBL/GenBank/DDBJ databases">
        <authorList>
            <person name="Yang Y."/>
            <person name="Bocs S."/>
            <person name="Baudouin L."/>
        </authorList>
    </citation>
    <scope>NUCLEOTIDE SEQUENCE</scope>
    <source>
        <tissue evidence="8">Spear leaf of Hainan Tall coconut</tissue>
    </source>
</reference>
<feature type="binding site" evidence="7">
    <location>
        <position position="11"/>
    </location>
    <ligand>
        <name>Mg(2+)</name>
        <dbReference type="ChEBI" id="CHEBI:18420"/>
    </ligand>
</feature>
<evidence type="ECO:0000256" key="2">
    <source>
        <dbReference type="ARBA" id="ARBA00022723"/>
    </source>
</evidence>
<feature type="active site" description="Proton donor" evidence="5">
    <location>
        <position position="11"/>
    </location>
</feature>